<keyword evidence="2" id="KW-0808">Transferase</keyword>
<dbReference type="SMART" id="SM00450">
    <property type="entry name" value="RHOD"/>
    <property type="match status" value="1"/>
</dbReference>
<evidence type="ECO:0000313" key="3">
    <source>
        <dbReference type="Proteomes" id="UP000239415"/>
    </source>
</evidence>
<name>A0A2T0KPT8_9ACTN</name>
<dbReference type="Pfam" id="PF00581">
    <property type="entry name" value="Rhodanese"/>
    <property type="match status" value="1"/>
</dbReference>
<protein>
    <submittedName>
        <fullName evidence="2">Rhodanese-related sulfurtransferase</fullName>
    </submittedName>
</protein>
<reference evidence="2 3" key="1">
    <citation type="submission" date="2018-03" db="EMBL/GenBank/DDBJ databases">
        <title>Genomic Encyclopedia of Archaeal and Bacterial Type Strains, Phase II (KMG-II): from individual species to whole genera.</title>
        <authorList>
            <person name="Goeker M."/>
        </authorList>
    </citation>
    <scope>NUCLEOTIDE SEQUENCE [LARGE SCALE GENOMIC DNA]</scope>
    <source>
        <strain evidence="2 3">DSM 43146</strain>
    </source>
</reference>
<dbReference type="PROSITE" id="PS50206">
    <property type="entry name" value="RHODANESE_3"/>
    <property type="match status" value="1"/>
</dbReference>
<dbReference type="EMBL" id="PVMZ01000001">
    <property type="protein sequence ID" value="PRX25595.1"/>
    <property type="molecule type" value="Genomic_DNA"/>
</dbReference>
<dbReference type="Gene3D" id="3.40.250.10">
    <property type="entry name" value="Rhodanese-like domain"/>
    <property type="match status" value="1"/>
</dbReference>
<proteinExistence type="predicted"/>
<sequence>MSAPDSPEVDAATAEKLVRDGSAVLVDVREPDEWAAGHAPHARHLPLGVLNPADVPGDRPVIAVCRSGKRSAVATGRLRDAGLDARNLTGGMNAWAQAGLPVVTDDDRPGTVA</sequence>
<dbReference type="AlphaFoldDB" id="A0A2T0KPT8"/>
<dbReference type="InterPro" id="IPR036873">
    <property type="entry name" value="Rhodanese-like_dom_sf"/>
</dbReference>
<feature type="domain" description="Rhodanese" evidence="1">
    <location>
        <begin position="19"/>
        <end position="104"/>
    </location>
</feature>
<dbReference type="InterPro" id="IPR050229">
    <property type="entry name" value="GlpE_sulfurtransferase"/>
</dbReference>
<evidence type="ECO:0000313" key="2">
    <source>
        <dbReference type="EMBL" id="PRX25595.1"/>
    </source>
</evidence>
<dbReference type="GO" id="GO:0016740">
    <property type="term" value="F:transferase activity"/>
    <property type="evidence" value="ECO:0007669"/>
    <property type="project" value="UniProtKB-KW"/>
</dbReference>
<dbReference type="CDD" id="cd00158">
    <property type="entry name" value="RHOD"/>
    <property type="match status" value="1"/>
</dbReference>
<comment type="caution">
    <text evidence="2">The sequence shown here is derived from an EMBL/GenBank/DDBJ whole genome shotgun (WGS) entry which is preliminary data.</text>
</comment>
<dbReference type="PANTHER" id="PTHR43031">
    <property type="entry name" value="FAD-DEPENDENT OXIDOREDUCTASE"/>
    <property type="match status" value="1"/>
</dbReference>
<keyword evidence="3" id="KW-1185">Reference proteome</keyword>
<dbReference type="InterPro" id="IPR001763">
    <property type="entry name" value="Rhodanese-like_dom"/>
</dbReference>
<accession>A0A2T0KPT8</accession>
<gene>
    <name evidence="2" type="ORF">CLV67_101312</name>
</gene>
<dbReference type="RefSeq" id="WP_106315315.1">
    <property type="nucleotide sequence ID" value="NZ_BOMO01000024.1"/>
</dbReference>
<dbReference type="PANTHER" id="PTHR43031:SF1">
    <property type="entry name" value="PYRIDINE NUCLEOTIDE-DISULPHIDE OXIDOREDUCTASE"/>
    <property type="match status" value="1"/>
</dbReference>
<organism evidence="2 3">
    <name type="scientific">Actinoplanes italicus</name>
    <dbReference type="NCBI Taxonomy" id="113567"/>
    <lineage>
        <taxon>Bacteria</taxon>
        <taxon>Bacillati</taxon>
        <taxon>Actinomycetota</taxon>
        <taxon>Actinomycetes</taxon>
        <taxon>Micromonosporales</taxon>
        <taxon>Micromonosporaceae</taxon>
        <taxon>Actinoplanes</taxon>
    </lineage>
</organism>
<evidence type="ECO:0000259" key="1">
    <source>
        <dbReference type="PROSITE" id="PS50206"/>
    </source>
</evidence>
<dbReference type="Proteomes" id="UP000239415">
    <property type="component" value="Unassembled WGS sequence"/>
</dbReference>
<dbReference type="OrthoDB" id="9800872at2"/>
<dbReference type="SUPFAM" id="SSF52821">
    <property type="entry name" value="Rhodanese/Cell cycle control phosphatase"/>
    <property type="match status" value="1"/>
</dbReference>